<dbReference type="AlphaFoldDB" id="A0A915DX48"/>
<reference evidence="3" key="1">
    <citation type="submission" date="2022-11" db="UniProtKB">
        <authorList>
            <consortium name="WormBaseParasite"/>
        </authorList>
    </citation>
    <scope>IDENTIFICATION</scope>
</reference>
<feature type="signal peptide" evidence="1">
    <location>
        <begin position="1"/>
        <end position="28"/>
    </location>
</feature>
<protein>
    <submittedName>
        <fullName evidence="3">Uncharacterized protein</fullName>
    </submittedName>
</protein>
<dbReference type="WBParaSite" id="jg23886">
    <property type="protein sequence ID" value="jg23886"/>
    <property type="gene ID" value="jg23886"/>
</dbReference>
<keyword evidence="1" id="KW-0732">Signal</keyword>
<sequence length="66" mass="7788">MYGIGEGETLHLFSLAILRFLKALMTEAELIYPYNDLGRKYRRVSTPANHPARILPYCYHSFQRRQ</sequence>
<name>A0A915DX48_9BILA</name>
<evidence type="ECO:0000313" key="2">
    <source>
        <dbReference type="Proteomes" id="UP000887574"/>
    </source>
</evidence>
<feature type="chain" id="PRO_5038069451" evidence="1">
    <location>
        <begin position="29"/>
        <end position="66"/>
    </location>
</feature>
<evidence type="ECO:0000256" key="1">
    <source>
        <dbReference type="SAM" id="SignalP"/>
    </source>
</evidence>
<keyword evidence="2" id="KW-1185">Reference proteome</keyword>
<evidence type="ECO:0000313" key="3">
    <source>
        <dbReference type="WBParaSite" id="jg23886"/>
    </source>
</evidence>
<proteinExistence type="predicted"/>
<accession>A0A915DX48</accession>
<organism evidence="2 3">
    <name type="scientific">Ditylenchus dipsaci</name>
    <dbReference type="NCBI Taxonomy" id="166011"/>
    <lineage>
        <taxon>Eukaryota</taxon>
        <taxon>Metazoa</taxon>
        <taxon>Ecdysozoa</taxon>
        <taxon>Nematoda</taxon>
        <taxon>Chromadorea</taxon>
        <taxon>Rhabditida</taxon>
        <taxon>Tylenchina</taxon>
        <taxon>Tylenchomorpha</taxon>
        <taxon>Sphaerularioidea</taxon>
        <taxon>Anguinidae</taxon>
        <taxon>Anguininae</taxon>
        <taxon>Ditylenchus</taxon>
    </lineage>
</organism>
<dbReference type="Proteomes" id="UP000887574">
    <property type="component" value="Unplaced"/>
</dbReference>